<name>A0A399JD43_9RHOB</name>
<dbReference type="SMART" id="SM01134">
    <property type="entry name" value="DeoRC"/>
    <property type="match status" value="1"/>
</dbReference>
<keyword evidence="1" id="KW-0678">Repressor</keyword>
<dbReference type="PANTHER" id="PTHR30363">
    <property type="entry name" value="HTH-TYPE TRANSCRIPTIONAL REGULATOR SRLR-RELATED"/>
    <property type="match status" value="1"/>
</dbReference>
<evidence type="ECO:0000313" key="6">
    <source>
        <dbReference type="Proteomes" id="UP000265848"/>
    </source>
</evidence>
<dbReference type="Gene3D" id="3.40.50.1360">
    <property type="match status" value="1"/>
</dbReference>
<dbReference type="AlphaFoldDB" id="A0A399JD43"/>
<dbReference type="InterPro" id="IPR001034">
    <property type="entry name" value="DeoR_HTH"/>
</dbReference>
<dbReference type="InterPro" id="IPR050313">
    <property type="entry name" value="Carb_Metab_HTH_regulators"/>
</dbReference>
<dbReference type="Pfam" id="PF00455">
    <property type="entry name" value="DeoRC"/>
    <property type="match status" value="1"/>
</dbReference>
<dbReference type="InterPro" id="IPR014036">
    <property type="entry name" value="DeoR-like_C"/>
</dbReference>
<dbReference type="PANTHER" id="PTHR30363:SF4">
    <property type="entry name" value="GLYCEROL-3-PHOSPHATE REGULON REPRESSOR"/>
    <property type="match status" value="1"/>
</dbReference>
<sequence length="254" mass="27240">MMPSEAARRRDRIVNLLSSYGELSASALSEMLGVTVQTLRSDLRALDDSHIVKRRHGGASLAAGENIDYQPRLAVSRQEKNRIAAAVAGMIPNGATVALGTGTTVEAVARALVGHEGLTVATNNIHVVLALRMAEDITILLAGGKVRLRDLDLIGAESREFFDGLRFDHAVFSVGGVSETGDLLDFNLDEIRARQAISACARERTLVIDHAKIGRTAPHRWGRVHDLERTICGGPLSQGLKAAGEESGCDFIEV</sequence>
<dbReference type="EMBL" id="QWJJ01000001">
    <property type="protein sequence ID" value="RII40556.1"/>
    <property type="molecule type" value="Genomic_DNA"/>
</dbReference>
<dbReference type="InterPro" id="IPR036388">
    <property type="entry name" value="WH-like_DNA-bd_sf"/>
</dbReference>
<dbReference type="OrthoDB" id="9814815at2"/>
<dbReference type="GO" id="GO:0003700">
    <property type="term" value="F:DNA-binding transcription factor activity"/>
    <property type="evidence" value="ECO:0007669"/>
    <property type="project" value="InterPro"/>
</dbReference>
<dbReference type="Pfam" id="PF08220">
    <property type="entry name" value="HTH_DeoR"/>
    <property type="match status" value="1"/>
</dbReference>
<dbReference type="InterPro" id="IPR036390">
    <property type="entry name" value="WH_DNA-bd_sf"/>
</dbReference>
<evidence type="ECO:0000256" key="2">
    <source>
        <dbReference type="ARBA" id="ARBA00023015"/>
    </source>
</evidence>
<accession>A0A399JD43</accession>
<dbReference type="Proteomes" id="UP000265848">
    <property type="component" value="Unassembled WGS sequence"/>
</dbReference>
<dbReference type="SUPFAM" id="SSF46785">
    <property type="entry name" value="Winged helix' DNA-binding domain"/>
    <property type="match status" value="1"/>
</dbReference>
<gene>
    <name evidence="5" type="ORF">DL237_00600</name>
</gene>
<keyword evidence="2" id="KW-0805">Transcription regulation</keyword>
<dbReference type="PRINTS" id="PR00037">
    <property type="entry name" value="HTHLACR"/>
</dbReference>
<dbReference type="SMART" id="SM00420">
    <property type="entry name" value="HTH_DEOR"/>
    <property type="match status" value="1"/>
</dbReference>
<evidence type="ECO:0000313" key="5">
    <source>
        <dbReference type="EMBL" id="RII40556.1"/>
    </source>
</evidence>
<organism evidence="5 6">
    <name type="scientific">Pseudooceanicola sediminis</name>
    <dbReference type="NCBI Taxonomy" id="2211117"/>
    <lineage>
        <taxon>Bacteria</taxon>
        <taxon>Pseudomonadati</taxon>
        <taxon>Pseudomonadota</taxon>
        <taxon>Alphaproteobacteria</taxon>
        <taxon>Rhodobacterales</taxon>
        <taxon>Paracoccaceae</taxon>
        <taxon>Pseudooceanicola</taxon>
    </lineage>
</organism>
<reference evidence="5 6" key="1">
    <citation type="submission" date="2018-08" db="EMBL/GenBank/DDBJ databases">
        <title>Pseudooceanicola sediminis CY03 in the family Rhodobacteracea.</title>
        <authorList>
            <person name="Zhang Y.-J."/>
        </authorList>
    </citation>
    <scope>NUCLEOTIDE SEQUENCE [LARGE SCALE GENOMIC DNA]</scope>
    <source>
        <strain evidence="5 6">CY03</strain>
    </source>
</reference>
<dbReference type="InterPro" id="IPR037171">
    <property type="entry name" value="NagB/RpiA_transferase-like"/>
</dbReference>
<evidence type="ECO:0000256" key="1">
    <source>
        <dbReference type="ARBA" id="ARBA00022491"/>
    </source>
</evidence>
<feature type="domain" description="HTH deoR-type" evidence="4">
    <location>
        <begin position="6"/>
        <end position="61"/>
    </location>
</feature>
<dbReference type="Gene3D" id="1.10.10.10">
    <property type="entry name" value="Winged helix-like DNA-binding domain superfamily/Winged helix DNA-binding domain"/>
    <property type="match status" value="1"/>
</dbReference>
<keyword evidence="3" id="KW-0804">Transcription</keyword>
<dbReference type="PROSITE" id="PS51000">
    <property type="entry name" value="HTH_DEOR_2"/>
    <property type="match status" value="1"/>
</dbReference>
<evidence type="ECO:0000259" key="4">
    <source>
        <dbReference type="PROSITE" id="PS51000"/>
    </source>
</evidence>
<keyword evidence="6" id="KW-1185">Reference proteome</keyword>
<comment type="caution">
    <text evidence="5">The sequence shown here is derived from an EMBL/GenBank/DDBJ whole genome shotgun (WGS) entry which is preliminary data.</text>
</comment>
<evidence type="ECO:0000256" key="3">
    <source>
        <dbReference type="ARBA" id="ARBA00023163"/>
    </source>
</evidence>
<protein>
    <submittedName>
        <fullName evidence="5">DeoR/GlpR transcriptional regulator</fullName>
    </submittedName>
</protein>
<proteinExistence type="predicted"/>
<dbReference type="SUPFAM" id="SSF100950">
    <property type="entry name" value="NagB/RpiA/CoA transferase-like"/>
    <property type="match status" value="1"/>
</dbReference>